<feature type="non-terminal residue" evidence="7">
    <location>
        <position position="1"/>
    </location>
</feature>
<organism evidence="7 8">
    <name type="scientific">Turnera subulata</name>
    <dbReference type="NCBI Taxonomy" id="218843"/>
    <lineage>
        <taxon>Eukaryota</taxon>
        <taxon>Viridiplantae</taxon>
        <taxon>Streptophyta</taxon>
        <taxon>Embryophyta</taxon>
        <taxon>Tracheophyta</taxon>
        <taxon>Spermatophyta</taxon>
        <taxon>Magnoliopsida</taxon>
        <taxon>eudicotyledons</taxon>
        <taxon>Gunneridae</taxon>
        <taxon>Pentapetalae</taxon>
        <taxon>rosids</taxon>
        <taxon>fabids</taxon>
        <taxon>Malpighiales</taxon>
        <taxon>Passifloraceae</taxon>
        <taxon>Turnera</taxon>
    </lineage>
</organism>
<keyword evidence="3 5" id="KW-1133">Transmembrane helix</keyword>
<reference evidence="7" key="2">
    <citation type="journal article" date="2023" name="Plants (Basel)">
        <title>Annotation of the Turnera subulata (Passifloraceae) Draft Genome Reveals the S-Locus Evolved after the Divergence of Turneroideae from Passifloroideae in a Stepwise Manner.</title>
        <authorList>
            <person name="Henning P.M."/>
            <person name="Roalson E.H."/>
            <person name="Mir W."/>
            <person name="McCubbin A.G."/>
            <person name="Shore J.S."/>
        </authorList>
    </citation>
    <scope>NUCLEOTIDE SEQUENCE</scope>
    <source>
        <strain evidence="7">F60SS</strain>
    </source>
</reference>
<feature type="non-terminal residue" evidence="7">
    <location>
        <position position="407"/>
    </location>
</feature>
<dbReference type="InterPro" id="IPR037185">
    <property type="entry name" value="EmrE-like"/>
</dbReference>
<evidence type="ECO:0008006" key="9">
    <source>
        <dbReference type="Google" id="ProtNLM"/>
    </source>
</evidence>
<reference evidence="7" key="1">
    <citation type="submission" date="2022-02" db="EMBL/GenBank/DDBJ databases">
        <authorList>
            <person name="Henning P.M."/>
            <person name="McCubbin A.G."/>
            <person name="Shore J.S."/>
        </authorList>
    </citation>
    <scope>NUCLEOTIDE SEQUENCE</scope>
    <source>
        <strain evidence="7">F60SS</strain>
        <tissue evidence="7">Leaves</tissue>
    </source>
</reference>
<feature type="transmembrane region" description="Helical" evidence="5">
    <location>
        <begin position="185"/>
        <end position="203"/>
    </location>
</feature>
<dbReference type="GO" id="GO:0022857">
    <property type="term" value="F:transmembrane transporter activity"/>
    <property type="evidence" value="ECO:0007669"/>
    <property type="project" value="InterPro"/>
</dbReference>
<name>A0A9Q0FP50_9ROSI</name>
<evidence type="ECO:0000313" key="8">
    <source>
        <dbReference type="Proteomes" id="UP001141552"/>
    </source>
</evidence>
<dbReference type="SUPFAM" id="SSF103481">
    <property type="entry name" value="Multidrug resistance efflux transporter EmrE"/>
    <property type="match status" value="1"/>
</dbReference>
<feature type="transmembrane region" description="Helical" evidence="5">
    <location>
        <begin position="130"/>
        <end position="152"/>
    </location>
</feature>
<feature type="signal peptide" evidence="6">
    <location>
        <begin position="1"/>
        <end position="21"/>
    </location>
</feature>
<feature type="transmembrane region" description="Helical" evidence="5">
    <location>
        <begin position="98"/>
        <end position="118"/>
    </location>
</feature>
<dbReference type="GO" id="GO:0016020">
    <property type="term" value="C:membrane"/>
    <property type="evidence" value="ECO:0007669"/>
    <property type="project" value="InterPro"/>
</dbReference>
<dbReference type="InterPro" id="IPR030184">
    <property type="entry name" value="WAT1-related"/>
</dbReference>
<keyword evidence="4 5" id="KW-0472">Membrane</keyword>
<keyword evidence="8" id="KW-1185">Reference proteome</keyword>
<evidence type="ECO:0000256" key="4">
    <source>
        <dbReference type="ARBA" id="ARBA00023136"/>
    </source>
</evidence>
<dbReference type="Proteomes" id="UP001141552">
    <property type="component" value="Unassembled WGS sequence"/>
</dbReference>
<evidence type="ECO:0000256" key="2">
    <source>
        <dbReference type="ARBA" id="ARBA00022692"/>
    </source>
</evidence>
<accession>A0A9Q0FP50</accession>
<protein>
    <recommendedName>
        <fullName evidence="9">WAT1-related protein</fullName>
    </recommendedName>
</protein>
<comment type="subcellular location">
    <subcellularLocation>
        <location evidence="1">Membrane</location>
        <topology evidence="1">Multi-pass membrane protein</topology>
    </subcellularLocation>
</comment>
<feature type="chain" id="PRO_5040253025" description="WAT1-related protein" evidence="6">
    <location>
        <begin position="22"/>
        <end position="407"/>
    </location>
</feature>
<proteinExistence type="predicted"/>
<evidence type="ECO:0000256" key="6">
    <source>
        <dbReference type="SAM" id="SignalP"/>
    </source>
</evidence>
<evidence type="ECO:0000256" key="3">
    <source>
        <dbReference type="ARBA" id="ARBA00022989"/>
    </source>
</evidence>
<comment type="caution">
    <text evidence="7">The sequence shown here is derived from an EMBL/GenBank/DDBJ whole genome shotgun (WGS) entry which is preliminary data.</text>
</comment>
<evidence type="ECO:0000256" key="1">
    <source>
        <dbReference type="ARBA" id="ARBA00004141"/>
    </source>
</evidence>
<dbReference type="OrthoDB" id="1727045at2759"/>
<dbReference type="EMBL" id="JAKUCV010004548">
    <property type="protein sequence ID" value="KAJ4835001.1"/>
    <property type="molecule type" value="Genomic_DNA"/>
</dbReference>
<keyword evidence="6" id="KW-0732">Signal</keyword>
<sequence length="407" mass="44420">FIGAIIVCIGFYALLWGKAKEDEENPEDPGKEGEIKMARSYWYNEVLPFTVFVAGECTSVCGYKGLEYVVVLYKGPGILSTSSPTEHILLQSSPESDWVLGGLLISGRFILIATWYIIQTQIMKIYPEEITVAFFDSLGVTICSVLGCLAVGTRTWNLGSQVEGIFGSCVSVVIHTWGVRLKGPVYVALFKPLSIAVAAFMSFTFLGDALLLGSVIGAAIISIGFYAVIWGKAKEQECAKRDGMEILPPGSSAISYRNNNRMLPGWDDNIIQSSILQRDELLCLHRLLWCTGHSCSSSFLPLLPQLPSSKASLYSRICLLSLIAYEQPLPGIYLHTGNRFQAKIIGTLVSISGALVVTLYKGPEIISISSAKPTNSFLLQSTTTTNWIIGGLLIATEELLSSTWYIV</sequence>
<evidence type="ECO:0000313" key="7">
    <source>
        <dbReference type="EMBL" id="KAJ4835001.1"/>
    </source>
</evidence>
<dbReference type="PANTHER" id="PTHR31218">
    <property type="entry name" value="WAT1-RELATED PROTEIN"/>
    <property type="match status" value="1"/>
</dbReference>
<evidence type="ECO:0000256" key="5">
    <source>
        <dbReference type="SAM" id="Phobius"/>
    </source>
</evidence>
<feature type="transmembrane region" description="Helical" evidence="5">
    <location>
        <begin position="209"/>
        <end position="231"/>
    </location>
</feature>
<keyword evidence="2 5" id="KW-0812">Transmembrane</keyword>
<dbReference type="AlphaFoldDB" id="A0A9Q0FP50"/>
<gene>
    <name evidence="7" type="ORF">Tsubulata_051052</name>
</gene>